<accession>A0A1H8B333</accession>
<dbReference type="PANTHER" id="PTHR30213:SF0">
    <property type="entry name" value="UPF0761 MEMBRANE PROTEIN YIHY"/>
    <property type="match status" value="1"/>
</dbReference>
<evidence type="ECO:0000256" key="3">
    <source>
        <dbReference type="ARBA" id="ARBA00022692"/>
    </source>
</evidence>
<keyword evidence="4 6" id="KW-1133">Transmembrane helix</keyword>
<dbReference type="PIRSF" id="PIRSF035875">
    <property type="entry name" value="RNase_BN"/>
    <property type="match status" value="1"/>
</dbReference>
<gene>
    <name evidence="7" type="ORF">SAMN04488011_101421</name>
</gene>
<evidence type="ECO:0000313" key="8">
    <source>
        <dbReference type="Proteomes" id="UP000199372"/>
    </source>
</evidence>
<evidence type="ECO:0000313" key="7">
    <source>
        <dbReference type="EMBL" id="SEM77370.1"/>
    </source>
</evidence>
<sequence length="289" mass="30018">MTDTMTHSTARPQGVMGLAKGVKAEADRMKLTLVGAGVAFFGLLALFPGIGAMVAIAGLLVDPAMVVDQMETLSSVLPAAAAEIIVGQAQEVVSNRSGGLGLAAAAGLLLSLYSASKAMQGIMDGLNLVHGVEEQRGLIRATVLKLSLTLGLILGVLVCVAVGAVVPAVLAWLPLPAGQETLIMLVRWPLLLIIAGAGIVLTYRVAPARHFPSWSMLVPGAALACVLWILGSIGFAIYVRSFGSYNETFGAIGGTIILLMWMWLSACIVLLGAVVSKLLEERSEKSDTT</sequence>
<keyword evidence="3 6" id="KW-0812">Transmembrane</keyword>
<evidence type="ECO:0000256" key="2">
    <source>
        <dbReference type="ARBA" id="ARBA00022475"/>
    </source>
</evidence>
<feature type="transmembrane region" description="Helical" evidence="6">
    <location>
        <begin position="146"/>
        <end position="173"/>
    </location>
</feature>
<name>A0A1H8B333_9RHOB</name>
<reference evidence="8" key="1">
    <citation type="submission" date="2016-10" db="EMBL/GenBank/DDBJ databases">
        <authorList>
            <person name="Varghese N."/>
            <person name="Submissions S."/>
        </authorList>
    </citation>
    <scope>NUCLEOTIDE SEQUENCE [LARGE SCALE GENOMIC DNA]</scope>
    <source>
        <strain evidence="8">DSM 26893</strain>
    </source>
</reference>
<dbReference type="EMBL" id="FOCM01000001">
    <property type="protein sequence ID" value="SEM77370.1"/>
    <property type="molecule type" value="Genomic_DNA"/>
</dbReference>
<dbReference type="OrthoDB" id="9781030at2"/>
<feature type="transmembrane region" description="Helical" evidence="6">
    <location>
        <begin position="251"/>
        <end position="275"/>
    </location>
</feature>
<protein>
    <submittedName>
        <fullName evidence="7">Membrane protein</fullName>
    </submittedName>
</protein>
<proteinExistence type="predicted"/>
<evidence type="ECO:0000256" key="4">
    <source>
        <dbReference type="ARBA" id="ARBA00022989"/>
    </source>
</evidence>
<keyword evidence="5 6" id="KW-0472">Membrane</keyword>
<dbReference type="PANTHER" id="PTHR30213">
    <property type="entry name" value="INNER MEMBRANE PROTEIN YHJD"/>
    <property type="match status" value="1"/>
</dbReference>
<dbReference type="InterPro" id="IPR017039">
    <property type="entry name" value="Virul_fac_BrkB"/>
</dbReference>
<evidence type="ECO:0000256" key="6">
    <source>
        <dbReference type="SAM" id="Phobius"/>
    </source>
</evidence>
<feature type="transmembrane region" description="Helical" evidence="6">
    <location>
        <begin position="185"/>
        <end position="205"/>
    </location>
</feature>
<comment type="subcellular location">
    <subcellularLocation>
        <location evidence="1">Cell membrane</location>
        <topology evidence="1">Multi-pass membrane protein</topology>
    </subcellularLocation>
</comment>
<evidence type="ECO:0000256" key="5">
    <source>
        <dbReference type="ARBA" id="ARBA00023136"/>
    </source>
</evidence>
<keyword evidence="8" id="KW-1185">Reference proteome</keyword>
<dbReference type="GO" id="GO:0005886">
    <property type="term" value="C:plasma membrane"/>
    <property type="evidence" value="ECO:0007669"/>
    <property type="project" value="UniProtKB-SubCell"/>
</dbReference>
<dbReference type="Pfam" id="PF03631">
    <property type="entry name" value="Virul_fac_BrkB"/>
    <property type="match status" value="1"/>
</dbReference>
<feature type="transmembrane region" description="Helical" evidence="6">
    <location>
        <begin position="98"/>
        <end position="115"/>
    </location>
</feature>
<dbReference type="Proteomes" id="UP000199372">
    <property type="component" value="Unassembled WGS sequence"/>
</dbReference>
<feature type="transmembrane region" description="Helical" evidence="6">
    <location>
        <begin position="217"/>
        <end position="239"/>
    </location>
</feature>
<dbReference type="AlphaFoldDB" id="A0A1H8B333"/>
<evidence type="ECO:0000256" key="1">
    <source>
        <dbReference type="ARBA" id="ARBA00004651"/>
    </source>
</evidence>
<keyword evidence="2" id="KW-1003">Cell membrane</keyword>
<feature type="transmembrane region" description="Helical" evidence="6">
    <location>
        <begin position="33"/>
        <end position="61"/>
    </location>
</feature>
<organism evidence="7 8">
    <name type="scientific">Palleronia pelagia</name>
    <dbReference type="NCBI Taxonomy" id="387096"/>
    <lineage>
        <taxon>Bacteria</taxon>
        <taxon>Pseudomonadati</taxon>
        <taxon>Pseudomonadota</taxon>
        <taxon>Alphaproteobacteria</taxon>
        <taxon>Rhodobacterales</taxon>
        <taxon>Roseobacteraceae</taxon>
        <taxon>Palleronia</taxon>
    </lineage>
</organism>
<dbReference type="NCBIfam" id="TIGR00765">
    <property type="entry name" value="yihY_not_rbn"/>
    <property type="match status" value="1"/>
</dbReference>